<sequence length="129" mass="14760">MIELLRHPKVMKELQKEARKVSGRKSSISKDDLHEMHYLKAVIKETLRLHPPIPPLVPRIYIKDVIAQGTQLIFNAWAIGRDPSSWDKPDESLPDRFLNCSIDSKGQHFELIPFGSGMRSVRASCLQCK</sequence>
<dbReference type="PANTHER" id="PTHR47955:SF15">
    <property type="entry name" value="CYTOCHROME P450 71A2-LIKE"/>
    <property type="match status" value="1"/>
</dbReference>
<evidence type="ECO:0000256" key="2">
    <source>
        <dbReference type="ARBA" id="ARBA00022723"/>
    </source>
</evidence>
<protein>
    <recommendedName>
        <fullName evidence="6">Cytochrome P450</fullName>
    </recommendedName>
</protein>
<dbReference type="InterPro" id="IPR036396">
    <property type="entry name" value="Cyt_P450_sf"/>
</dbReference>
<dbReference type="SUPFAM" id="SSF48264">
    <property type="entry name" value="Cytochrome P450"/>
    <property type="match status" value="1"/>
</dbReference>
<keyword evidence="3" id="KW-0408">Iron</keyword>
<dbReference type="EMBL" id="JBBPBM010000077">
    <property type="protein sequence ID" value="KAK8511666.1"/>
    <property type="molecule type" value="Genomic_DNA"/>
</dbReference>
<gene>
    <name evidence="4" type="ORF">V6N12_000714</name>
</gene>
<accession>A0ABR2BX14</accession>
<dbReference type="Gene3D" id="1.10.630.10">
    <property type="entry name" value="Cytochrome P450"/>
    <property type="match status" value="1"/>
</dbReference>
<keyword evidence="2" id="KW-0479">Metal-binding</keyword>
<proteinExistence type="inferred from homology"/>
<name>A0ABR2BX14_9ROSI</name>
<evidence type="ECO:0000256" key="1">
    <source>
        <dbReference type="ARBA" id="ARBA00010617"/>
    </source>
</evidence>
<dbReference type="Pfam" id="PF00067">
    <property type="entry name" value="p450"/>
    <property type="match status" value="1"/>
</dbReference>
<evidence type="ECO:0008006" key="6">
    <source>
        <dbReference type="Google" id="ProtNLM"/>
    </source>
</evidence>
<evidence type="ECO:0000313" key="5">
    <source>
        <dbReference type="Proteomes" id="UP001472677"/>
    </source>
</evidence>
<dbReference type="InterPro" id="IPR001128">
    <property type="entry name" value="Cyt_P450"/>
</dbReference>
<dbReference type="Proteomes" id="UP001472677">
    <property type="component" value="Unassembled WGS sequence"/>
</dbReference>
<dbReference type="PANTHER" id="PTHR47955">
    <property type="entry name" value="CYTOCHROME P450 FAMILY 71 PROTEIN"/>
    <property type="match status" value="1"/>
</dbReference>
<comment type="caution">
    <text evidence="4">The sequence shown here is derived from an EMBL/GenBank/DDBJ whole genome shotgun (WGS) entry which is preliminary data.</text>
</comment>
<dbReference type="PRINTS" id="PR00463">
    <property type="entry name" value="EP450I"/>
</dbReference>
<evidence type="ECO:0000256" key="3">
    <source>
        <dbReference type="ARBA" id="ARBA00023004"/>
    </source>
</evidence>
<organism evidence="4 5">
    <name type="scientific">Hibiscus sabdariffa</name>
    <name type="common">roselle</name>
    <dbReference type="NCBI Taxonomy" id="183260"/>
    <lineage>
        <taxon>Eukaryota</taxon>
        <taxon>Viridiplantae</taxon>
        <taxon>Streptophyta</taxon>
        <taxon>Embryophyta</taxon>
        <taxon>Tracheophyta</taxon>
        <taxon>Spermatophyta</taxon>
        <taxon>Magnoliopsida</taxon>
        <taxon>eudicotyledons</taxon>
        <taxon>Gunneridae</taxon>
        <taxon>Pentapetalae</taxon>
        <taxon>rosids</taxon>
        <taxon>malvids</taxon>
        <taxon>Malvales</taxon>
        <taxon>Malvaceae</taxon>
        <taxon>Malvoideae</taxon>
        <taxon>Hibiscus</taxon>
    </lineage>
</organism>
<reference evidence="4 5" key="1">
    <citation type="journal article" date="2024" name="G3 (Bethesda)">
        <title>Genome assembly of Hibiscus sabdariffa L. provides insights into metabolisms of medicinal natural products.</title>
        <authorList>
            <person name="Kim T."/>
        </authorList>
    </citation>
    <scope>NUCLEOTIDE SEQUENCE [LARGE SCALE GENOMIC DNA]</scope>
    <source>
        <strain evidence="4">TK-2024</strain>
        <tissue evidence="4">Old leaves</tissue>
    </source>
</reference>
<dbReference type="PRINTS" id="PR00385">
    <property type="entry name" value="P450"/>
</dbReference>
<evidence type="ECO:0000313" key="4">
    <source>
        <dbReference type="EMBL" id="KAK8511666.1"/>
    </source>
</evidence>
<keyword evidence="5" id="KW-1185">Reference proteome</keyword>
<comment type="similarity">
    <text evidence="1">Belongs to the cytochrome P450 family.</text>
</comment>
<dbReference type="InterPro" id="IPR002401">
    <property type="entry name" value="Cyt_P450_E_grp-I"/>
</dbReference>